<reference evidence="10 11" key="1">
    <citation type="submission" date="2016-11" db="EMBL/GenBank/DDBJ databases">
        <authorList>
            <person name="Jaros S."/>
            <person name="Januszkiewicz K."/>
            <person name="Wedrychowicz H."/>
        </authorList>
    </citation>
    <scope>NUCLEOTIDE SEQUENCE [LARGE SCALE GENOMIC DNA]</scope>
    <source>
        <strain evidence="10 11">DSM 17737</strain>
    </source>
</reference>
<dbReference type="Gene3D" id="3.30.565.10">
    <property type="entry name" value="Histidine kinase-like ATPase, C-terminal domain"/>
    <property type="match status" value="1"/>
</dbReference>
<evidence type="ECO:0000256" key="2">
    <source>
        <dbReference type="ARBA" id="ARBA00012438"/>
    </source>
</evidence>
<dbReference type="Proteomes" id="UP000198461">
    <property type="component" value="Unassembled WGS sequence"/>
</dbReference>
<feature type="domain" description="Histidine kinase" evidence="9">
    <location>
        <begin position="135"/>
        <end position="349"/>
    </location>
</feature>
<dbReference type="NCBIfam" id="NF008293">
    <property type="entry name" value="PRK11073.1"/>
    <property type="match status" value="1"/>
</dbReference>
<evidence type="ECO:0000256" key="7">
    <source>
        <dbReference type="ARBA" id="ARBA00022840"/>
    </source>
</evidence>
<dbReference type="Gene3D" id="3.30.450.20">
    <property type="entry name" value="PAS domain"/>
    <property type="match status" value="1"/>
</dbReference>
<dbReference type="SUPFAM" id="SSF55785">
    <property type="entry name" value="PYP-like sensor domain (PAS domain)"/>
    <property type="match status" value="1"/>
</dbReference>
<dbReference type="InterPro" id="IPR003594">
    <property type="entry name" value="HATPase_dom"/>
</dbReference>
<dbReference type="GO" id="GO:0005524">
    <property type="term" value="F:ATP binding"/>
    <property type="evidence" value="ECO:0007669"/>
    <property type="project" value="UniProtKB-KW"/>
</dbReference>
<evidence type="ECO:0000313" key="11">
    <source>
        <dbReference type="Proteomes" id="UP000198461"/>
    </source>
</evidence>
<evidence type="ECO:0000313" key="10">
    <source>
        <dbReference type="EMBL" id="SIN85438.1"/>
    </source>
</evidence>
<dbReference type="AlphaFoldDB" id="A0A1N6ER07"/>
<name>A0A1N6ER07_9GAMM</name>
<evidence type="ECO:0000256" key="6">
    <source>
        <dbReference type="ARBA" id="ARBA00022777"/>
    </source>
</evidence>
<protein>
    <recommendedName>
        <fullName evidence="2">histidine kinase</fullName>
        <ecNumber evidence="2">2.7.13.3</ecNumber>
    </recommendedName>
</protein>
<dbReference type="Pfam" id="PF00512">
    <property type="entry name" value="HisKA"/>
    <property type="match status" value="1"/>
</dbReference>
<evidence type="ECO:0000256" key="4">
    <source>
        <dbReference type="ARBA" id="ARBA00022679"/>
    </source>
</evidence>
<dbReference type="InterPro" id="IPR035965">
    <property type="entry name" value="PAS-like_dom_sf"/>
</dbReference>
<keyword evidence="4" id="KW-0808">Transferase</keyword>
<gene>
    <name evidence="10" type="ORF">SAMN05443662_0727</name>
</gene>
<accession>A0A1N6ER07</accession>
<keyword evidence="8" id="KW-0902">Two-component regulatory system</keyword>
<organism evidence="10 11">
    <name type="scientific">Sulfurivirga caldicuralii</name>
    <dbReference type="NCBI Taxonomy" id="364032"/>
    <lineage>
        <taxon>Bacteria</taxon>
        <taxon>Pseudomonadati</taxon>
        <taxon>Pseudomonadota</taxon>
        <taxon>Gammaproteobacteria</taxon>
        <taxon>Thiotrichales</taxon>
        <taxon>Piscirickettsiaceae</taxon>
        <taxon>Sulfurivirga</taxon>
    </lineage>
</organism>
<dbReference type="PROSITE" id="PS50109">
    <property type="entry name" value="HIS_KIN"/>
    <property type="match status" value="1"/>
</dbReference>
<dbReference type="PRINTS" id="PR00344">
    <property type="entry name" value="BCTRLSENSOR"/>
</dbReference>
<keyword evidence="6 10" id="KW-0418">Kinase</keyword>
<dbReference type="SMART" id="SM00387">
    <property type="entry name" value="HATPase_c"/>
    <property type="match status" value="1"/>
</dbReference>
<evidence type="ECO:0000259" key="9">
    <source>
        <dbReference type="PROSITE" id="PS50109"/>
    </source>
</evidence>
<dbReference type="SUPFAM" id="SSF47384">
    <property type="entry name" value="Homodimeric domain of signal transducing histidine kinase"/>
    <property type="match status" value="1"/>
</dbReference>
<comment type="catalytic activity">
    <reaction evidence="1">
        <text>ATP + protein L-histidine = ADP + protein N-phospho-L-histidine.</text>
        <dbReference type="EC" id="2.7.13.3"/>
    </reaction>
</comment>
<dbReference type="InterPro" id="IPR036097">
    <property type="entry name" value="HisK_dim/P_sf"/>
</dbReference>
<dbReference type="SUPFAM" id="SSF55874">
    <property type="entry name" value="ATPase domain of HSP90 chaperone/DNA topoisomerase II/histidine kinase"/>
    <property type="match status" value="1"/>
</dbReference>
<proteinExistence type="predicted"/>
<dbReference type="Pfam" id="PF02518">
    <property type="entry name" value="HATPase_c"/>
    <property type="match status" value="1"/>
</dbReference>
<evidence type="ECO:0000256" key="1">
    <source>
        <dbReference type="ARBA" id="ARBA00000085"/>
    </source>
</evidence>
<dbReference type="InterPro" id="IPR003661">
    <property type="entry name" value="HisK_dim/P_dom"/>
</dbReference>
<sequence>MYKIPPQVAQELLGGLMTAVMWFDADQKLQWMNLSASELFFCGLNKARGRPFSWFFPKTDIDWKACEHMRMTLHEQVLERDDGQQLEGRLVIASYDIQGENGWLVEVNETLRERRILEEEERWHQYEAGTQLVKTLAHEIKNPLAGIYGATQLLKPQLPDTRQAHKALSVIRDEVKRLQNLVDRMLGPRKLPELAPHNIHDVLGYVLEVLEGERPANISIRLDYDPSIPEFAMDFEQLVQAFINLVRNAFQAMHAHGGVLTLRTRVEHRFTLGQKLLPQVVVVEVIDEGEGIPPELADAIFYPMVTSKPDGTGLGLPVSQAVVRQHGGLITTESEPGHTCFSVILPLPREREAHDA</sequence>
<dbReference type="InterPro" id="IPR036890">
    <property type="entry name" value="HATPase_C_sf"/>
</dbReference>
<dbReference type="GO" id="GO:0000155">
    <property type="term" value="F:phosphorelay sensor kinase activity"/>
    <property type="evidence" value="ECO:0007669"/>
    <property type="project" value="InterPro"/>
</dbReference>
<dbReference type="RefSeq" id="WP_074201036.1">
    <property type="nucleotide sequence ID" value="NZ_FSRE01000002.1"/>
</dbReference>
<dbReference type="SMART" id="SM00388">
    <property type="entry name" value="HisKA"/>
    <property type="match status" value="1"/>
</dbReference>
<dbReference type="InterPro" id="IPR004358">
    <property type="entry name" value="Sig_transdc_His_kin-like_C"/>
</dbReference>
<keyword evidence="5" id="KW-0547">Nucleotide-binding</keyword>
<keyword evidence="3" id="KW-0597">Phosphoprotein</keyword>
<dbReference type="EC" id="2.7.13.3" evidence="2"/>
<dbReference type="PANTHER" id="PTHR43065">
    <property type="entry name" value="SENSOR HISTIDINE KINASE"/>
    <property type="match status" value="1"/>
</dbReference>
<dbReference type="Gene3D" id="1.10.287.130">
    <property type="match status" value="1"/>
</dbReference>
<dbReference type="STRING" id="364032.SAMN05443662_0727"/>
<evidence type="ECO:0000256" key="8">
    <source>
        <dbReference type="ARBA" id="ARBA00023012"/>
    </source>
</evidence>
<dbReference type="EMBL" id="FSRE01000002">
    <property type="protein sequence ID" value="SIN85438.1"/>
    <property type="molecule type" value="Genomic_DNA"/>
</dbReference>
<dbReference type="CDD" id="cd00082">
    <property type="entry name" value="HisKA"/>
    <property type="match status" value="1"/>
</dbReference>
<keyword evidence="7" id="KW-0067">ATP-binding</keyword>
<evidence type="ECO:0000256" key="3">
    <source>
        <dbReference type="ARBA" id="ARBA00022553"/>
    </source>
</evidence>
<keyword evidence="11" id="KW-1185">Reference proteome</keyword>
<evidence type="ECO:0000256" key="5">
    <source>
        <dbReference type="ARBA" id="ARBA00022741"/>
    </source>
</evidence>
<dbReference type="InterPro" id="IPR005467">
    <property type="entry name" value="His_kinase_dom"/>
</dbReference>
<dbReference type="PANTHER" id="PTHR43065:SF16">
    <property type="entry name" value="SENSORY HISTIDINE KINASE_PHOSPHATASE NTRB"/>
    <property type="match status" value="1"/>
</dbReference>
<dbReference type="OrthoDB" id="9789238at2"/>